<reference evidence="10 11" key="1">
    <citation type="submission" date="2015-09" db="EMBL/GenBank/DDBJ databases">
        <authorList>
            <consortium name="Pathogen Informatics"/>
        </authorList>
    </citation>
    <scope>NUCLEOTIDE SEQUENCE [LARGE SCALE GENOMIC DNA]</scope>
    <source>
        <strain evidence="7 11">2789STDY5608868</strain>
        <strain evidence="8 10">2789STDY5834908</strain>
    </source>
</reference>
<dbReference type="Pfam" id="PF02518">
    <property type="entry name" value="HATPase_c"/>
    <property type="match status" value="1"/>
</dbReference>
<dbReference type="PROSITE" id="PS50109">
    <property type="entry name" value="HIS_KIN"/>
    <property type="match status" value="1"/>
</dbReference>
<dbReference type="PANTHER" id="PTHR43547:SF2">
    <property type="entry name" value="HYBRID SIGNAL TRANSDUCTION HISTIDINE KINASE C"/>
    <property type="match status" value="1"/>
</dbReference>
<sequence>MNDLQELSTFSHEINNSLTLIYGQIQCIEKTYDTLTGNDHWNRMKDDFSSLFDFIHQFLAPAEESSAAMEPLDLISVISEIRSSWSYYLHKEQIRFFIQADPGTAFYVYGARSKLFQLFHNLISNAVKAIQQKKETCRSPHITHITVHLSKEQGHIVLNLSDTGIGMTTEQQSRAFYRGVSFHPGGNGIGLSVVQNIARDLHIKIHIDSAPNQGTTFTLIFPAYEQQLSCPTRTEALTK</sequence>
<dbReference type="RefSeq" id="WP_055160612.1">
    <property type="nucleotide sequence ID" value="NZ_BAABXM010000001.1"/>
</dbReference>
<evidence type="ECO:0000256" key="1">
    <source>
        <dbReference type="ARBA" id="ARBA00000085"/>
    </source>
</evidence>
<dbReference type="InterPro" id="IPR036097">
    <property type="entry name" value="HisK_dim/P_sf"/>
</dbReference>
<evidence type="ECO:0000313" key="8">
    <source>
        <dbReference type="EMBL" id="CUP67976.1"/>
    </source>
</evidence>
<evidence type="ECO:0000313" key="7">
    <source>
        <dbReference type="EMBL" id="CUM69658.1"/>
    </source>
</evidence>
<dbReference type="InterPro" id="IPR005467">
    <property type="entry name" value="His_kinase_dom"/>
</dbReference>
<dbReference type="AlphaFoldDB" id="A0A173QWK1"/>
<keyword evidence="3" id="KW-0597">Phosphoprotein</keyword>
<evidence type="ECO:0000259" key="6">
    <source>
        <dbReference type="PROSITE" id="PS50109"/>
    </source>
</evidence>
<evidence type="ECO:0000313" key="9">
    <source>
        <dbReference type="EMBL" id="NSJ78772.1"/>
    </source>
</evidence>
<dbReference type="Proteomes" id="UP000095598">
    <property type="component" value="Unassembled WGS sequence"/>
</dbReference>
<dbReference type="SUPFAM" id="SSF47384">
    <property type="entry name" value="Homodimeric domain of signal transducing histidine kinase"/>
    <property type="match status" value="1"/>
</dbReference>
<dbReference type="EMBL" id="JAAITB010000006">
    <property type="protein sequence ID" value="NSJ78772.1"/>
    <property type="molecule type" value="Genomic_DNA"/>
</dbReference>
<dbReference type="EMBL" id="CYXT01000001">
    <property type="protein sequence ID" value="CUM69658.1"/>
    <property type="molecule type" value="Genomic_DNA"/>
</dbReference>
<evidence type="ECO:0000256" key="3">
    <source>
        <dbReference type="ARBA" id="ARBA00022553"/>
    </source>
</evidence>
<dbReference type="EC" id="2.7.13.3" evidence="2"/>
<dbReference type="InterPro" id="IPR004358">
    <property type="entry name" value="Sig_transdc_His_kin-like_C"/>
</dbReference>
<dbReference type="InterPro" id="IPR003594">
    <property type="entry name" value="HATPase_dom"/>
</dbReference>
<evidence type="ECO:0000313" key="12">
    <source>
        <dbReference type="Proteomes" id="UP001644750"/>
    </source>
</evidence>
<accession>A0A173QWK1</accession>
<dbReference type="Gene3D" id="3.30.565.10">
    <property type="entry name" value="Histidine kinase-like ATPase, C-terminal domain"/>
    <property type="match status" value="1"/>
</dbReference>
<keyword evidence="4 7" id="KW-0418">Kinase</keyword>
<dbReference type="PANTHER" id="PTHR43547">
    <property type="entry name" value="TWO-COMPONENT HISTIDINE KINASE"/>
    <property type="match status" value="1"/>
</dbReference>
<dbReference type="SMART" id="SM00387">
    <property type="entry name" value="HATPase_c"/>
    <property type="match status" value="1"/>
</dbReference>
<organism evidence="7 11">
    <name type="scientific">Anaerostipes hadrus</name>
    <dbReference type="NCBI Taxonomy" id="649756"/>
    <lineage>
        <taxon>Bacteria</taxon>
        <taxon>Bacillati</taxon>
        <taxon>Bacillota</taxon>
        <taxon>Clostridia</taxon>
        <taxon>Lachnospirales</taxon>
        <taxon>Lachnospiraceae</taxon>
        <taxon>Anaerostipes</taxon>
    </lineage>
</organism>
<dbReference type="GO" id="GO:0000155">
    <property type="term" value="F:phosphorelay sensor kinase activity"/>
    <property type="evidence" value="ECO:0007669"/>
    <property type="project" value="InterPro"/>
</dbReference>
<dbReference type="SUPFAM" id="SSF55874">
    <property type="entry name" value="ATPase domain of HSP90 chaperone/DNA topoisomerase II/histidine kinase"/>
    <property type="match status" value="1"/>
</dbReference>
<evidence type="ECO:0000256" key="2">
    <source>
        <dbReference type="ARBA" id="ARBA00012438"/>
    </source>
</evidence>
<name>A0A173QWK1_ANAHA</name>
<dbReference type="OrthoDB" id="9815750at2"/>
<dbReference type="EMBL" id="CZAU01000018">
    <property type="protein sequence ID" value="CUP67976.1"/>
    <property type="molecule type" value="Genomic_DNA"/>
</dbReference>
<comment type="catalytic activity">
    <reaction evidence="1">
        <text>ATP + protein L-histidine = ADP + protein N-phospho-L-histidine.</text>
        <dbReference type="EC" id="2.7.13.3"/>
    </reaction>
</comment>
<proteinExistence type="predicted"/>
<dbReference type="PRINTS" id="PR00344">
    <property type="entry name" value="BCTRLSENSOR"/>
</dbReference>
<gene>
    <name evidence="7" type="primary">senX3_1</name>
    <name evidence="7" type="ORF">ERS852425_00071</name>
    <name evidence="8" type="ORF">ERS852520_01929</name>
    <name evidence="9" type="ORF">G5A72_04020</name>
</gene>
<evidence type="ECO:0000313" key="10">
    <source>
        <dbReference type="Proteomes" id="UP000095564"/>
    </source>
</evidence>
<reference evidence="9" key="3">
    <citation type="submission" date="2020-02" db="EMBL/GenBank/DDBJ databases">
        <authorList>
            <person name="Littmann E."/>
            <person name="Sorbara M."/>
        </authorList>
    </citation>
    <scope>NUCLEOTIDE SEQUENCE</scope>
    <source>
        <strain evidence="9">MSK.14.57</strain>
    </source>
</reference>
<dbReference type="Proteomes" id="UP001644750">
    <property type="component" value="Unassembled WGS sequence"/>
</dbReference>
<keyword evidence="5" id="KW-0902">Two-component regulatory system</keyword>
<keyword evidence="12" id="KW-1185">Reference proteome</keyword>
<dbReference type="Proteomes" id="UP000095564">
    <property type="component" value="Unassembled WGS sequence"/>
</dbReference>
<evidence type="ECO:0000256" key="5">
    <source>
        <dbReference type="ARBA" id="ARBA00023012"/>
    </source>
</evidence>
<reference evidence="9 12" key="2">
    <citation type="journal article" date="2020" name="Cell Host Microbe">
        <title>Functional and Genomic Variation between Human-Derived Isolates of Lachnospiraceae Reveals Inter- and Intra-Species Diversity.</title>
        <authorList>
            <person name="Sorbara M.T."/>
            <person name="Littmann E.R."/>
            <person name="Fontana E."/>
            <person name="Moody T.U."/>
            <person name="Kohout C.E."/>
            <person name="Gjonbalaj M."/>
            <person name="Eaton V."/>
            <person name="Seok R."/>
            <person name="Leiner I.M."/>
            <person name="Pamer E.G."/>
        </authorList>
    </citation>
    <scope>NUCLEOTIDE SEQUENCE [LARGE SCALE GENOMIC DNA]</scope>
    <source>
        <strain evidence="9 12">MSK.14.57</strain>
    </source>
</reference>
<keyword evidence="7" id="KW-0808">Transferase</keyword>
<evidence type="ECO:0000313" key="11">
    <source>
        <dbReference type="Proteomes" id="UP000095598"/>
    </source>
</evidence>
<feature type="domain" description="Histidine kinase" evidence="6">
    <location>
        <begin position="9"/>
        <end position="225"/>
    </location>
</feature>
<evidence type="ECO:0000256" key="4">
    <source>
        <dbReference type="ARBA" id="ARBA00022777"/>
    </source>
</evidence>
<protein>
    <recommendedName>
        <fullName evidence="2">histidine kinase</fullName>
        <ecNumber evidence="2">2.7.13.3</ecNumber>
    </recommendedName>
</protein>
<dbReference type="InterPro" id="IPR036890">
    <property type="entry name" value="HATPase_C_sf"/>
</dbReference>